<name>A0A401H8F2_AERPX</name>
<keyword evidence="6 10" id="KW-0658">Purine biosynthesis</keyword>
<dbReference type="InterPro" id="IPR017926">
    <property type="entry name" value="GATASE"/>
</dbReference>
<dbReference type="PRINTS" id="PR00097">
    <property type="entry name" value="ANTSNTHASEII"/>
</dbReference>
<dbReference type="EC" id="6.3.5.2" evidence="10"/>
<keyword evidence="7 10" id="KW-0067">ATP-binding</keyword>
<dbReference type="CDD" id="cd01742">
    <property type="entry name" value="GATase1_GMP_Synthase"/>
    <property type="match status" value="1"/>
</dbReference>
<gene>
    <name evidence="10" type="primary">guaA</name>
    <name evidence="13" type="ORF">apy_03240</name>
</gene>
<organism evidence="13 14">
    <name type="scientific">Aeropyrum pernix</name>
    <dbReference type="NCBI Taxonomy" id="56636"/>
    <lineage>
        <taxon>Archaea</taxon>
        <taxon>Thermoproteota</taxon>
        <taxon>Thermoprotei</taxon>
        <taxon>Desulfurococcales</taxon>
        <taxon>Desulfurococcaceae</taxon>
        <taxon>Aeropyrum</taxon>
    </lineage>
</organism>
<dbReference type="Proteomes" id="UP000291213">
    <property type="component" value="Unassembled WGS sequence"/>
</dbReference>
<comment type="function">
    <text evidence="1 10">Catalyzes the synthesis of GMP from XMP.</text>
</comment>
<dbReference type="NCBIfam" id="TIGR00888">
    <property type="entry name" value="guaA_Nterm"/>
    <property type="match status" value="1"/>
</dbReference>
<dbReference type="GO" id="GO:0003921">
    <property type="term" value="F:GMP synthase activity"/>
    <property type="evidence" value="ECO:0007669"/>
    <property type="project" value="InterPro"/>
</dbReference>
<keyword evidence="8 10" id="KW-0315">Glutamine amidotransferase</keyword>
<evidence type="ECO:0000256" key="8">
    <source>
        <dbReference type="ARBA" id="ARBA00022962"/>
    </source>
</evidence>
<dbReference type="Gene3D" id="3.40.50.620">
    <property type="entry name" value="HUPs"/>
    <property type="match status" value="1"/>
</dbReference>
<evidence type="ECO:0000256" key="10">
    <source>
        <dbReference type="HAMAP-Rule" id="MF_00344"/>
    </source>
</evidence>
<dbReference type="NCBIfam" id="TIGR00884">
    <property type="entry name" value="guaA_Cterm"/>
    <property type="match status" value="1"/>
</dbReference>
<evidence type="ECO:0000256" key="3">
    <source>
        <dbReference type="ARBA" id="ARBA00022598"/>
    </source>
</evidence>
<dbReference type="SUPFAM" id="SSF52317">
    <property type="entry name" value="Class I glutamine amidotransferase-like"/>
    <property type="match status" value="1"/>
</dbReference>
<dbReference type="InterPro" id="IPR001674">
    <property type="entry name" value="GMP_synth_C"/>
</dbReference>
<dbReference type="PROSITE" id="PS51553">
    <property type="entry name" value="GMPS_ATP_PPASE"/>
    <property type="match status" value="1"/>
</dbReference>
<evidence type="ECO:0000256" key="9">
    <source>
        <dbReference type="ARBA" id="ARBA00049404"/>
    </source>
</evidence>
<evidence type="ECO:0000259" key="12">
    <source>
        <dbReference type="PROSITE" id="PS51553"/>
    </source>
</evidence>
<dbReference type="GO" id="GO:0005829">
    <property type="term" value="C:cytosol"/>
    <property type="evidence" value="ECO:0007669"/>
    <property type="project" value="TreeGrafter"/>
</dbReference>
<dbReference type="InterPro" id="IPR025777">
    <property type="entry name" value="GMPS_ATP_PPase_dom"/>
</dbReference>
<evidence type="ECO:0000313" key="14">
    <source>
        <dbReference type="Proteomes" id="UP000291213"/>
    </source>
</evidence>
<dbReference type="SUPFAM" id="SSF52402">
    <property type="entry name" value="Adenine nucleotide alpha hydrolases-like"/>
    <property type="match status" value="1"/>
</dbReference>
<dbReference type="InterPro" id="IPR004739">
    <property type="entry name" value="GMP_synth_GATase"/>
</dbReference>
<dbReference type="AlphaFoldDB" id="A0A401H8F2"/>
<dbReference type="Gene3D" id="3.40.50.880">
    <property type="match status" value="1"/>
</dbReference>
<dbReference type="Pfam" id="PF02540">
    <property type="entry name" value="NAD_synthase"/>
    <property type="match status" value="1"/>
</dbReference>
<dbReference type="CDD" id="cd01997">
    <property type="entry name" value="GMP_synthase_C"/>
    <property type="match status" value="1"/>
</dbReference>
<dbReference type="PANTHER" id="PTHR11922:SF2">
    <property type="entry name" value="GMP SYNTHASE [GLUTAMINE-HYDROLYZING]"/>
    <property type="match status" value="1"/>
</dbReference>
<keyword evidence="5 10" id="KW-0332">GMP biosynthesis</keyword>
<dbReference type="GO" id="GO:0005524">
    <property type="term" value="F:ATP binding"/>
    <property type="evidence" value="ECO:0007669"/>
    <property type="project" value="UniProtKB-UniRule"/>
</dbReference>
<evidence type="ECO:0000256" key="5">
    <source>
        <dbReference type="ARBA" id="ARBA00022749"/>
    </source>
</evidence>
<dbReference type="PROSITE" id="PS51273">
    <property type="entry name" value="GATASE_TYPE_1"/>
    <property type="match status" value="1"/>
</dbReference>
<protein>
    <recommendedName>
        <fullName evidence="10">GMP synthase [glutamine-hydrolyzing]</fullName>
        <ecNumber evidence="10">6.3.5.2</ecNumber>
    </recommendedName>
    <alternativeName>
        <fullName evidence="10">GMP synthetase</fullName>
    </alternativeName>
    <alternativeName>
        <fullName evidence="10">Glutamine amidotransferase</fullName>
    </alternativeName>
</protein>
<dbReference type="NCBIfam" id="NF000848">
    <property type="entry name" value="PRK00074.1"/>
    <property type="match status" value="1"/>
</dbReference>
<evidence type="ECO:0000256" key="11">
    <source>
        <dbReference type="PROSITE-ProRule" id="PRU00886"/>
    </source>
</evidence>
<dbReference type="InterPro" id="IPR022955">
    <property type="entry name" value="GMP_synthase"/>
</dbReference>
<dbReference type="InterPro" id="IPR014729">
    <property type="entry name" value="Rossmann-like_a/b/a_fold"/>
</dbReference>
<feature type="active site" evidence="10">
    <location>
        <position position="185"/>
    </location>
</feature>
<proteinExistence type="inferred from homology"/>
<evidence type="ECO:0000256" key="6">
    <source>
        <dbReference type="ARBA" id="ARBA00022755"/>
    </source>
</evidence>
<comment type="catalytic activity">
    <reaction evidence="9 10">
        <text>XMP + L-glutamine + ATP + H2O = GMP + L-glutamate + AMP + diphosphate + 2 H(+)</text>
        <dbReference type="Rhea" id="RHEA:11680"/>
        <dbReference type="ChEBI" id="CHEBI:15377"/>
        <dbReference type="ChEBI" id="CHEBI:15378"/>
        <dbReference type="ChEBI" id="CHEBI:29985"/>
        <dbReference type="ChEBI" id="CHEBI:30616"/>
        <dbReference type="ChEBI" id="CHEBI:33019"/>
        <dbReference type="ChEBI" id="CHEBI:57464"/>
        <dbReference type="ChEBI" id="CHEBI:58115"/>
        <dbReference type="ChEBI" id="CHEBI:58359"/>
        <dbReference type="ChEBI" id="CHEBI:456215"/>
        <dbReference type="EC" id="6.3.5.2"/>
    </reaction>
</comment>
<reference evidence="13 14" key="1">
    <citation type="submission" date="2017-02" db="EMBL/GenBank/DDBJ databases">
        <title>isolation and characterization of a novel temperate virus Aeropyrum globular virus 1 infecting hyperthermophilic archaeon Aeropyrum.</title>
        <authorList>
            <person name="Yumiya M."/>
            <person name="Yoshida T."/>
            <person name="Sako Y."/>
        </authorList>
    </citation>
    <scope>NUCLEOTIDE SEQUENCE [LARGE SCALE GENOMIC DNA]</scope>
    <source>
        <strain evidence="13 14">YK1-12-2013</strain>
    </source>
</reference>
<dbReference type="Pfam" id="PF00117">
    <property type="entry name" value="GATase"/>
    <property type="match status" value="1"/>
</dbReference>
<dbReference type="EMBL" id="BDMD01000012">
    <property type="protein sequence ID" value="GBF08599.1"/>
    <property type="molecule type" value="Genomic_DNA"/>
</dbReference>
<evidence type="ECO:0000313" key="13">
    <source>
        <dbReference type="EMBL" id="GBF08599.1"/>
    </source>
</evidence>
<evidence type="ECO:0000256" key="4">
    <source>
        <dbReference type="ARBA" id="ARBA00022741"/>
    </source>
</evidence>
<dbReference type="PANTHER" id="PTHR11922">
    <property type="entry name" value="GMP SYNTHASE-RELATED"/>
    <property type="match status" value="1"/>
</dbReference>
<dbReference type="FunFam" id="3.30.300.10:FF:000002">
    <property type="entry name" value="GMP synthase [glutamine-hydrolyzing]"/>
    <property type="match status" value="1"/>
</dbReference>
<accession>A0A401H8F2</accession>
<dbReference type="UniPathway" id="UPA00189">
    <property type="reaction ID" value="UER00296"/>
</dbReference>
<feature type="active site" evidence="10">
    <location>
        <position position="183"/>
    </location>
</feature>
<evidence type="ECO:0000256" key="2">
    <source>
        <dbReference type="ARBA" id="ARBA00005153"/>
    </source>
</evidence>
<dbReference type="InterPro" id="IPR022310">
    <property type="entry name" value="NAD/GMP_synthase"/>
</dbReference>
<dbReference type="Gene3D" id="3.30.300.10">
    <property type="match status" value="1"/>
</dbReference>
<keyword evidence="4 10" id="KW-0547">Nucleotide-binding</keyword>
<evidence type="ECO:0000256" key="7">
    <source>
        <dbReference type="ARBA" id="ARBA00022840"/>
    </source>
</evidence>
<dbReference type="InterPro" id="IPR029062">
    <property type="entry name" value="Class_I_gatase-like"/>
</dbReference>
<keyword evidence="3 10" id="KW-0436">Ligase</keyword>
<comment type="caution">
    <text evidence="13">The sequence shown here is derived from an EMBL/GenBank/DDBJ whole genome shotgun (WGS) entry which is preliminary data.</text>
</comment>
<feature type="binding site" evidence="11">
    <location>
        <begin position="236"/>
        <end position="242"/>
    </location>
    <ligand>
        <name>ATP</name>
        <dbReference type="ChEBI" id="CHEBI:30616"/>
    </ligand>
</feature>
<dbReference type="HAMAP" id="MF_00344">
    <property type="entry name" value="GMP_synthase"/>
    <property type="match status" value="1"/>
</dbReference>
<evidence type="ECO:0000256" key="1">
    <source>
        <dbReference type="ARBA" id="ARBA00002332"/>
    </source>
</evidence>
<sequence>MPKLYSGATCMARTLDSPGVLVVDFGGQYAHLIARRIRELGVYSEIVAATSLDALGEALSRAAGVVLSGGPGSVWESRHDEAAAMVLQLGKPVLGICYGHQLLAKVLGGEVGRSPLPEFGPTEVEVLDHGILLNGLPSRFKVWMSHYDAVLRPPREAKVLARTPGSPVAAMELWGRVFGVQWHPEVRHSQYGREVLDNWLSLVGAPRTWRPGDMLSELVESVKKEVGDALAVAAVSGGVDSTVAALIAKKAIGGRLHPVFIDHGLHPEGEVERVVKLLSRLGLEPVMVDAGEEFLAALEGVGDPEEKRRVVGRVYAEVLERAARDIGAEYLVQGTIYPDVIESGARPGADTIKTHHNVGGLPKDLRLKLVEPLRYFYKDEVRLLAEKLGLPRELIWKQPVPGPGLAVRVEGPITREKLRIVRRADAIVREEVDAAGLGGKLWQYFAVLTASMATGVRGDSRSYGYVVAVRAVESVDAMTAKPAELPWWLLERIARRITSEIPEVVRVVYDITSKPPSTIEWE</sequence>
<comment type="pathway">
    <text evidence="2 10">Purine metabolism; GMP biosynthesis; GMP from XMP (L-Gln route): step 1/1.</text>
</comment>
<dbReference type="Pfam" id="PF00958">
    <property type="entry name" value="GMP_synt_C"/>
    <property type="match status" value="1"/>
</dbReference>
<feature type="active site" description="Nucleophile" evidence="10">
    <location>
        <position position="97"/>
    </location>
</feature>
<dbReference type="PRINTS" id="PR00096">
    <property type="entry name" value="GATASE"/>
</dbReference>
<feature type="domain" description="GMPS ATP-PPase" evidence="12">
    <location>
        <begin position="209"/>
        <end position="397"/>
    </location>
</feature>
<dbReference type="PRINTS" id="PR00099">
    <property type="entry name" value="CPSGATASE"/>
</dbReference>